<keyword evidence="3" id="KW-1185">Reference proteome</keyword>
<organism evidence="2 3">
    <name type="scientific">Phyllosticta citriasiana</name>
    <dbReference type="NCBI Taxonomy" id="595635"/>
    <lineage>
        <taxon>Eukaryota</taxon>
        <taxon>Fungi</taxon>
        <taxon>Dikarya</taxon>
        <taxon>Ascomycota</taxon>
        <taxon>Pezizomycotina</taxon>
        <taxon>Dothideomycetes</taxon>
        <taxon>Dothideomycetes incertae sedis</taxon>
        <taxon>Botryosphaeriales</taxon>
        <taxon>Phyllostictaceae</taxon>
        <taxon>Phyllosticta</taxon>
    </lineage>
</organism>
<comment type="caution">
    <text evidence="2">The sequence shown here is derived from an EMBL/GenBank/DDBJ whole genome shotgun (WGS) entry which is preliminary data.</text>
</comment>
<feature type="region of interest" description="Disordered" evidence="1">
    <location>
        <begin position="275"/>
        <end position="312"/>
    </location>
</feature>
<dbReference type="Proteomes" id="UP001363622">
    <property type="component" value="Unassembled WGS sequence"/>
</dbReference>
<sequence>MPTALDRLLAKPSTLRLLRRIIAATHELPRIAPRRHLSALYSTYNTPNAVQEKKDTGDDPVVQRQALGEHIQKATHAKLRASPTKEDATEHDAAEFADEVQIEAWIANVQSLQRIHGNTAVKTSWEILRQNQVELPTGGVLANAMWGLYIAEDDLLESVFSYALDLKRRTGQTYDKLYEGILAHFFSKHLPSRIYEWHERLINDFPPAPGGLKMIASHVRGSKKSYKAFRWIYHRNNQHDVYDTIIPSLCDQGKVAMARNLHVWLLSRGDCPSGTRRAEEIDGTEKLPLPSRGRYKRRNTEHTVPSPSDPSNASAVYVRQLETVGMRPKKVDDEFCARLFATKALTIDFAIDCLLTMDCNEIGSLAMREMAFRSGDCESIVQNVLKIAHSGIAIKRTTYNRAIMRFAVQNKQELLRNLLETDHHPENFDDENLQRKLLDSYIRANDWPGINRTLAILTVSERNSDNLGWNILVCAVSKCNHLSWHDHIARLSQMLEEAEFRGFKITQGTLRTLEEQLRLRRPGRSPMTSPQPGIRDDIWFANVCCLALKLGTRVSHYQWHELFRRFGMTERFGHVYYLALWLTDFYTTTHNLPEDLLREFNHHFNKDEFFSSDMLATRGPLPRQPTDIRPSEVSHPLRQIFNALTVRAFVAWSIRRDFIVPHKGSKKRPHHWTRSLVLLKILRQKGVYVETEVVRKELQIQLLRLFGRLYGIHDPLLRRRFRLYMRSRGNNPYSLAEMVEQANEAFRSDAEGANEEPLLDLKKVAEYIVHTGSLRLWRMRRWRIRHEPGRNKRAQKPQLTTDLWSQLKL</sequence>
<evidence type="ECO:0000256" key="1">
    <source>
        <dbReference type="SAM" id="MobiDB-lite"/>
    </source>
</evidence>
<feature type="compositionally biased region" description="Polar residues" evidence="1">
    <location>
        <begin position="302"/>
        <end position="312"/>
    </location>
</feature>
<gene>
    <name evidence="2" type="ORF">IWZ03DRAFT_204425</name>
</gene>
<evidence type="ECO:0000313" key="3">
    <source>
        <dbReference type="Proteomes" id="UP001363622"/>
    </source>
</evidence>
<protein>
    <recommendedName>
        <fullName evidence="4">Pentatricopeptide repeat domain-containing protein</fullName>
    </recommendedName>
</protein>
<evidence type="ECO:0008006" key="4">
    <source>
        <dbReference type="Google" id="ProtNLM"/>
    </source>
</evidence>
<feature type="compositionally biased region" description="Basic and acidic residues" evidence="1">
    <location>
        <begin position="276"/>
        <end position="285"/>
    </location>
</feature>
<proteinExistence type="predicted"/>
<dbReference type="EMBL" id="JBBPHU010000007">
    <property type="protein sequence ID" value="KAK7515499.1"/>
    <property type="molecule type" value="Genomic_DNA"/>
</dbReference>
<name>A0ABR1KNH8_9PEZI</name>
<evidence type="ECO:0000313" key="2">
    <source>
        <dbReference type="EMBL" id="KAK7515499.1"/>
    </source>
</evidence>
<accession>A0ABR1KNH8</accession>
<reference evidence="2 3" key="1">
    <citation type="submission" date="2024-04" db="EMBL/GenBank/DDBJ databases">
        <title>Phyllosticta paracitricarpa is synonymous to the EU quarantine fungus P. citricarpa based on phylogenomic analyses.</title>
        <authorList>
            <consortium name="Lawrence Berkeley National Laboratory"/>
            <person name="Van Ingen-Buijs V.A."/>
            <person name="Van Westerhoven A.C."/>
            <person name="Haridas S."/>
            <person name="Skiadas P."/>
            <person name="Martin F."/>
            <person name="Groenewald J.Z."/>
            <person name="Crous P.W."/>
            <person name="Seidl M.F."/>
        </authorList>
    </citation>
    <scope>NUCLEOTIDE SEQUENCE [LARGE SCALE GENOMIC DNA]</scope>
    <source>
        <strain evidence="2 3">CBS 123371</strain>
    </source>
</reference>